<dbReference type="EMBL" id="JAHLFO010000097">
    <property type="protein sequence ID" value="MBU3814234.1"/>
    <property type="molecule type" value="Genomic_DNA"/>
</dbReference>
<sequence>MKKLFLCAAVAFVAVVTYAAAMPQMVVTDCGTVRQIPDNATPEQAVQWQYIWTLIDCPQ</sequence>
<name>A0A9E2KH90_9BACE</name>
<protein>
    <submittedName>
        <fullName evidence="2">Uncharacterized protein</fullName>
    </submittedName>
</protein>
<accession>A0A9E2KH90</accession>
<gene>
    <name evidence="2" type="ORF">H9791_06955</name>
</gene>
<feature type="signal peptide" evidence="1">
    <location>
        <begin position="1"/>
        <end position="19"/>
    </location>
</feature>
<reference evidence="2" key="2">
    <citation type="submission" date="2021-04" db="EMBL/GenBank/DDBJ databases">
        <authorList>
            <person name="Gilroy R."/>
        </authorList>
    </citation>
    <scope>NUCLEOTIDE SEQUENCE</scope>
    <source>
        <strain evidence="2">B3-3758</strain>
    </source>
</reference>
<evidence type="ECO:0000313" key="3">
    <source>
        <dbReference type="Proteomes" id="UP000824236"/>
    </source>
</evidence>
<keyword evidence="1" id="KW-0732">Signal</keyword>
<feature type="chain" id="PRO_5038429040" evidence="1">
    <location>
        <begin position="20"/>
        <end position="59"/>
    </location>
</feature>
<comment type="caution">
    <text evidence="2">The sequence shown here is derived from an EMBL/GenBank/DDBJ whole genome shotgun (WGS) entry which is preliminary data.</text>
</comment>
<organism evidence="2 3">
    <name type="scientific">Candidatus Bacteroides intestinipullorum</name>
    <dbReference type="NCBI Taxonomy" id="2838471"/>
    <lineage>
        <taxon>Bacteria</taxon>
        <taxon>Pseudomonadati</taxon>
        <taxon>Bacteroidota</taxon>
        <taxon>Bacteroidia</taxon>
        <taxon>Bacteroidales</taxon>
        <taxon>Bacteroidaceae</taxon>
        <taxon>Bacteroides</taxon>
    </lineage>
</organism>
<reference evidence="2" key="1">
    <citation type="journal article" date="2021" name="PeerJ">
        <title>Extensive microbial diversity within the chicken gut microbiome revealed by metagenomics and culture.</title>
        <authorList>
            <person name="Gilroy R."/>
            <person name="Ravi A."/>
            <person name="Getino M."/>
            <person name="Pursley I."/>
            <person name="Horton D.L."/>
            <person name="Alikhan N.F."/>
            <person name="Baker D."/>
            <person name="Gharbi K."/>
            <person name="Hall N."/>
            <person name="Watson M."/>
            <person name="Adriaenssens E.M."/>
            <person name="Foster-Nyarko E."/>
            <person name="Jarju S."/>
            <person name="Secka A."/>
            <person name="Antonio M."/>
            <person name="Oren A."/>
            <person name="Chaudhuri R.R."/>
            <person name="La Ragione R."/>
            <person name="Hildebrand F."/>
            <person name="Pallen M.J."/>
        </authorList>
    </citation>
    <scope>NUCLEOTIDE SEQUENCE</scope>
    <source>
        <strain evidence="2">B3-3758</strain>
    </source>
</reference>
<dbReference type="AlphaFoldDB" id="A0A9E2KH90"/>
<evidence type="ECO:0000313" key="2">
    <source>
        <dbReference type="EMBL" id="MBU3814234.1"/>
    </source>
</evidence>
<evidence type="ECO:0000256" key="1">
    <source>
        <dbReference type="SAM" id="SignalP"/>
    </source>
</evidence>
<proteinExistence type="predicted"/>
<dbReference type="Proteomes" id="UP000824236">
    <property type="component" value="Unassembled WGS sequence"/>
</dbReference>